<dbReference type="OrthoDB" id="9795247at2"/>
<accession>A0A1T4MAK6</accession>
<dbReference type="PANTHER" id="PTHR18964">
    <property type="entry name" value="ROK (REPRESSOR, ORF, KINASE) FAMILY"/>
    <property type="match status" value="1"/>
</dbReference>
<dbReference type="Gene3D" id="3.30.420.40">
    <property type="match status" value="2"/>
</dbReference>
<name>A0A1T4MAK6_9ENTE</name>
<dbReference type="RefSeq" id="WP_078806942.1">
    <property type="nucleotide sequence ID" value="NZ_FUXI01000009.1"/>
</dbReference>
<dbReference type="PANTHER" id="PTHR18964:SF170">
    <property type="entry name" value="SUGAR KINASE"/>
    <property type="match status" value="1"/>
</dbReference>
<dbReference type="InterPro" id="IPR000600">
    <property type="entry name" value="ROK"/>
</dbReference>
<sequence>MKHIGAIDVGGTTIKYGVWTGEQLVAKGNVPTPDTLESFYQSLSTIVEKMKEQYSIAALGLCLPSVVNKKTGFAEGISVLPYLHGFNLHKELEKRLGLPISMENDANCAALCELQFGVAKGMKNVLFLILGTGVGGTVFLDGKLQNGQHLFGGEFGFFLMENGQPFYEVGTAIGMAKRYNMRKSTHLTGEEVFQRAFEGDEVAIEESDVFFTSVAKVLFNLQYAFDPELIVLGGGVSQAKFLLSELDKRMESIMETVTIAPFKPRLDVCQFKNDANLLGAISDFL</sequence>
<dbReference type="InterPro" id="IPR043129">
    <property type="entry name" value="ATPase_NBD"/>
</dbReference>
<evidence type="ECO:0000313" key="2">
    <source>
        <dbReference type="EMBL" id="SJZ63982.1"/>
    </source>
</evidence>
<reference evidence="3" key="1">
    <citation type="submission" date="2017-02" db="EMBL/GenBank/DDBJ databases">
        <authorList>
            <person name="Varghese N."/>
            <person name="Submissions S."/>
        </authorList>
    </citation>
    <scope>NUCLEOTIDE SEQUENCE [LARGE SCALE GENOMIC DNA]</scope>
    <source>
        <strain evidence="3">ATCC BAA-1030</strain>
    </source>
</reference>
<dbReference type="Pfam" id="PF00480">
    <property type="entry name" value="ROK"/>
    <property type="match status" value="1"/>
</dbReference>
<dbReference type="AlphaFoldDB" id="A0A1T4MAK6"/>
<gene>
    <name evidence="2" type="ORF">SAMN02745116_01018</name>
</gene>
<dbReference type="SUPFAM" id="SSF53067">
    <property type="entry name" value="Actin-like ATPase domain"/>
    <property type="match status" value="1"/>
</dbReference>
<dbReference type="Proteomes" id="UP000190328">
    <property type="component" value="Unassembled WGS sequence"/>
</dbReference>
<dbReference type="STRING" id="263852.SAMN02745116_01018"/>
<comment type="similarity">
    <text evidence="1">Belongs to the ROK (NagC/XylR) family.</text>
</comment>
<protein>
    <submittedName>
        <fullName evidence="2">ROK family protein</fullName>
    </submittedName>
</protein>
<evidence type="ECO:0000313" key="3">
    <source>
        <dbReference type="Proteomes" id="UP000190328"/>
    </source>
</evidence>
<dbReference type="CDD" id="cd24152">
    <property type="entry name" value="ASKHA_NBD_ROK-like"/>
    <property type="match status" value="1"/>
</dbReference>
<proteinExistence type="inferred from homology"/>
<organism evidence="2 3">
    <name type="scientific">Pilibacter termitis</name>
    <dbReference type="NCBI Taxonomy" id="263852"/>
    <lineage>
        <taxon>Bacteria</taxon>
        <taxon>Bacillati</taxon>
        <taxon>Bacillota</taxon>
        <taxon>Bacilli</taxon>
        <taxon>Lactobacillales</taxon>
        <taxon>Enterococcaceae</taxon>
        <taxon>Pilibacter</taxon>
    </lineage>
</organism>
<keyword evidence="3" id="KW-1185">Reference proteome</keyword>
<evidence type="ECO:0000256" key="1">
    <source>
        <dbReference type="ARBA" id="ARBA00006479"/>
    </source>
</evidence>
<dbReference type="EMBL" id="FUXI01000009">
    <property type="protein sequence ID" value="SJZ63982.1"/>
    <property type="molecule type" value="Genomic_DNA"/>
</dbReference>